<evidence type="ECO:0000313" key="1">
    <source>
        <dbReference type="EMBL" id="MBU2722262.1"/>
    </source>
</evidence>
<sequence length="68" mass="6625">MGNTAKIVIAILVLLAIALGVSAYMVSQPSPVVQSKTSAAAPQQPAAGVAVVVAAKTLSAGFPIPPNG</sequence>
<evidence type="ECO:0000313" key="2">
    <source>
        <dbReference type="Proteomes" id="UP000887300"/>
    </source>
</evidence>
<dbReference type="AlphaFoldDB" id="A0A8X8G8L3"/>
<protein>
    <submittedName>
        <fullName evidence="1">Flp pilus assembly protein CpaB</fullName>
    </submittedName>
</protein>
<feature type="non-terminal residue" evidence="1">
    <location>
        <position position="68"/>
    </location>
</feature>
<organism evidence="1 2">
    <name type="scientific">Acidithiobacillus ferridurans</name>
    <dbReference type="NCBI Taxonomy" id="1232575"/>
    <lineage>
        <taxon>Bacteria</taxon>
        <taxon>Pseudomonadati</taxon>
        <taxon>Pseudomonadota</taxon>
        <taxon>Acidithiobacillia</taxon>
        <taxon>Acidithiobacillales</taxon>
        <taxon>Acidithiobacillaceae</taxon>
        <taxon>Acidithiobacillus</taxon>
    </lineage>
</organism>
<accession>A0A8X8G8L3</accession>
<name>A0A8X8G8L3_ACIFI</name>
<proteinExistence type="predicted"/>
<reference evidence="1" key="1">
    <citation type="journal article" date="2021" name="ISME J.">
        <title>Genomic evolution of the class Acidithiobacillia: deep-branching Proteobacteria living in extreme acidic conditions.</title>
        <authorList>
            <person name="Moya-Beltran A."/>
            <person name="Beard S."/>
            <person name="Rojas-Villalobos C."/>
            <person name="Issotta F."/>
            <person name="Gallardo Y."/>
            <person name="Ulloa R."/>
            <person name="Giaveno A."/>
            <person name="Degli Esposti M."/>
            <person name="Johnson D.B."/>
            <person name="Quatrini R."/>
        </authorList>
    </citation>
    <scope>NUCLEOTIDE SEQUENCE</scope>
    <source>
        <strain evidence="1">DSM 583</strain>
    </source>
</reference>
<dbReference type="Proteomes" id="UP000887300">
    <property type="component" value="Unassembled WGS sequence"/>
</dbReference>
<comment type="caution">
    <text evidence="1">The sequence shown here is derived from an EMBL/GenBank/DDBJ whole genome shotgun (WGS) entry which is preliminary data.</text>
</comment>
<gene>
    <name evidence="1" type="ORF">HF568_03245</name>
</gene>
<dbReference type="EMBL" id="JABBHS010000090">
    <property type="protein sequence ID" value="MBU2722262.1"/>
    <property type="molecule type" value="Genomic_DNA"/>
</dbReference>